<dbReference type="SUPFAM" id="SSF46894">
    <property type="entry name" value="C-terminal effector domain of the bipartite response regulators"/>
    <property type="match status" value="1"/>
</dbReference>
<dbReference type="AlphaFoldDB" id="W8GT54"/>
<organism evidence="1 2">
    <name type="scientific">Candidatus Hepatoplasma crinochetorum Av</name>
    <dbReference type="NCBI Taxonomy" id="1427984"/>
    <lineage>
        <taxon>Bacteria</taxon>
        <taxon>Bacillati</taxon>
        <taxon>Mycoplasmatota</taxon>
        <taxon>Mollicutes</taxon>
        <taxon>Candidatus Hepatoplasmataceae</taxon>
        <taxon>Candidatus Hepatoplasma</taxon>
    </lineage>
</organism>
<dbReference type="SUPFAM" id="SSF88946">
    <property type="entry name" value="Sigma2 domain of RNA polymerase sigma factors"/>
    <property type="match status" value="1"/>
</dbReference>
<dbReference type="GO" id="GO:0003677">
    <property type="term" value="F:DNA binding"/>
    <property type="evidence" value="ECO:0007669"/>
    <property type="project" value="InterPro"/>
</dbReference>
<evidence type="ECO:0000313" key="1">
    <source>
        <dbReference type="EMBL" id="AHK22610.1"/>
    </source>
</evidence>
<gene>
    <name evidence="1" type="ORF">X271_00509</name>
</gene>
<reference evidence="1 2" key="1">
    <citation type="journal article" date="2014" name="Genome Biol. Evol.">
        <title>Phylogenomics of "Candidatus Hepatoplasma crinochetorum," a Lineage of Mollicutes Associated with Noninsect Arthropods.</title>
        <authorList>
            <person name="Leclercq S."/>
            <person name="Dittmer J."/>
            <person name="Bouchon D."/>
            <person name="Cordaux R."/>
        </authorList>
    </citation>
    <scope>NUCLEOTIDE SEQUENCE [LARGE SCALE GENOMIC DNA]</scope>
    <source>
        <strain evidence="1 2">Av</strain>
    </source>
</reference>
<dbReference type="InterPro" id="IPR014284">
    <property type="entry name" value="RNA_pol_sigma-70_dom"/>
</dbReference>
<dbReference type="InterPro" id="IPR016032">
    <property type="entry name" value="Sig_transdc_resp-reg_C-effctor"/>
</dbReference>
<dbReference type="STRING" id="1427984.X271_00509"/>
<name>W8GT54_9MOLU</name>
<dbReference type="RefSeq" id="WP_025208894.1">
    <property type="nucleotide sequence ID" value="NZ_CP006932.1"/>
</dbReference>
<dbReference type="HOGENOM" id="CLU_1303038_0_0_14"/>
<proteinExistence type="predicted"/>
<evidence type="ECO:0000313" key="2">
    <source>
        <dbReference type="Proteomes" id="UP000019450"/>
    </source>
</evidence>
<dbReference type="InterPro" id="IPR013325">
    <property type="entry name" value="RNA_pol_sigma_r2"/>
</dbReference>
<dbReference type="EMBL" id="CP006932">
    <property type="protein sequence ID" value="AHK22610.1"/>
    <property type="molecule type" value="Genomic_DNA"/>
</dbReference>
<dbReference type="GO" id="GO:0006352">
    <property type="term" value="P:DNA-templated transcription initiation"/>
    <property type="evidence" value="ECO:0007669"/>
    <property type="project" value="InterPro"/>
</dbReference>
<protein>
    <submittedName>
        <fullName evidence="1">RNA polymerase factor sigma-70</fullName>
    </submittedName>
</protein>
<dbReference type="GO" id="GO:0003700">
    <property type="term" value="F:DNA-binding transcription factor activity"/>
    <property type="evidence" value="ECO:0007669"/>
    <property type="project" value="InterPro"/>
</dbReference>
<dbReference type="Proteomes" id="UP000019450">
    <property type="component" value="Chromosome"/>
</dbReference>
<sequence>MIIKQSFEKTNYQQIDYEEQKKLIEKIQNNKNNRNDINFRILLIKYESFIKKISNKVASRFENSPLKFDDYYQYGIYCFYKRTINYKLEGPKRFASYIETFIEYDLKNYAKKFTTKNHILLNYAISIDSTDSSSSSIGEKIFKDEEDFITWVFKTIDFKIFTEKESKILIKLLETEGSVKKTAENLNIPEKTIYRYRKKITKKLNNFNNIG</sequence>
<keyword evidence="2" id="KW-1185">Reference proteome</keyword>
<dbReference type="NCBIfam" id="TIGR02937">
    <property type="entry name" value="sigma70-ECF"/>
    <property type="match status" value="1"/>
</dbReference>
<accession>W8GT54</accession>
<dbReference type="KEGG" id="hcr:X271_00509"/>